<evidence type="ECO:0000313" key="3">
    <source>
        <dbReference type="Proteomes" id="UP001292079"/>
    </source>
</evidence>
<gene>
    <name evidence="2" type="ORF">MN116_002999</name>
</gene>
<protein>
    <recommendedName>
        <fullName evidence="1">Ig-like domain-containing protein</fullName>
    </recommendedName>
</protein>
<name>A0AAE1ZI24_SCHME</name>
<dbReference type="InterPro" id="IPR007110">
    <property type="entry name" value="Ig-like_dom"/>
</dbReference>
<feature type="domain" description="Ig-like" evidence="1">
    <location>
        <begin position="1"/>
        <end position="69"/>
    </location>
</feature>
<dbReference type="EMBL" id="JALJAT010000002">
    <property type="protein sequence ID" value="KAK4473647.1"/>
    <property type="molecule type" value="Genomic_DNA"/>
</dbReference>
<comment type="caution">
    <text evidence="2">The sequence shown here is derived from an EMBL/GenBank/DDBJ whole genome shotgun (WGS) entry which is preliminary data.</text>
</comment>
<accession>A0AAE1ZI24</accession>
<organism evidence="2 3">
    <name type="scientific">Schistosoma mekongi</name>
    <name type="common">Parasitic worm</name>
    <dbReference type="NCBI Taxonomy" id="38744"/>
    <lineage>
        <taxon>Eukaryota</taxon>
        <taxon>Metazoa</taxon>
        <taxon>Spiralia</taxon>
        <taxon>Lophotrochozoa</taxon>
        <taxon>Platyhelminthes</taxon>
        <taxon>Trematoda</taxon>
        <taxon>Digenea</taxon>
        <taxon>Strigeidida</taxon>
        <taxon>Schistosomatoidea</taxon>
        <taxon>Schistosomatidae</taxon>
        <taxon>Schistosoma</taxon>
    </lineage>
</organism>
<reference evidence="2" key="1">
    <citation type="submission" date="2022-04" db="EMBL/GenBank/DDBJ databases">
        <authorList>
            <person name="Xu L."/>
            <person name="Lv Z."/>
        </authorList>
    </citation>
    <scope>NUCLEOTIDE SEQUENCE</scope>
    <source>
        <strain evidence="2">LV_2022a</strain>
    </source>
</reference>
<dbReference type="AlphaFoldDB" id="A0AAE1ZI24"/>
<proteinExistence type="predicted"/>
<evidence type="ECO:0000313" key="2">
    <source>
        <dbReference type="EMBL" id="KAK4473647.1"/>
    </source>
</evidence>
<dbReference type="Proteomes" id="UP001292079">
    <property type="component" value="Unassembled WGS sequence"/>
</dbReference>
<keyword evidence="3" id="KW-1185">Reference proteome</keyword>
<reference evidence="2" key="2">
    <citation type="journal article" date="2023" name="Infect Dis Poverty">
        <title>Chromosome-scale genome of the human blood fluke Schistosoma mekongi and its implications for public health.</title>
        <authorList>
            <person name="Zhou M."/>
            <person name="Xu L."/>
            <person name="Xu D."/>
            <person name="Chen W."/>
            <person name="Khan J."/>
            <person name="Hu Y."/>
            <person name="Huang H."/>
            <person name="Wei H."/>
            <person name="Zhang Y."/>
            <person name="Chusongsang P."/>
            <person name="Tanasarnprasert K."/>
            <person name="Hu X."/>
            <person name="Limpanont Y."/>
            <person name="Lv Z."/>
        </authorList>
    </citation>
    <scope>NUCLEOTIDE SEQUENCE</scope>
    <source>
        <strain evidence="2">LV_2022a</strain>
    </source>
</reference>
<dbReference type="PROSITE" id="PS50835">
    <property type="entry name" value="IG_LIKE"/>
    <property type="match status" value="1"/>
</dbReference>
<sequence length="104" mass="11186">MGTSITGSESCSFTLMHKRKSAHSKIPWIRHKNAITVLTIPIINILNLCRDPSTYCCIVVHALAVVTISGNMQLTIAAVSHTSEFTNPAVRVAPAVKTNKNAAT</sequence>
<evidence type="ECO:0000259" key="1">
    <source>
        <dbReference type="PROSITE" id="PS50835"/>
    </source>
</evidence>